<evidence type="ECO:0000256" key="1">
    <source>
        <dbReference type="ARBA" id="ARBA00004651"/>
    </source>
</evidence>
<dbReference type="Pfam" id="PF04290">
    <property type="entry name" value="DctQ"/>
    <property type="match status" value="1"/>
</dbReference>
<feature type="transmembrane region" description="Helical" evidence="7">
    <location>
        <begin position="137"/>
        <end position="157"/>
    </location>
</feature>
<dbReference type="InterPro" id="IPR055348">
    <property type="entry name" value="DctQ"/>
</dbReference>
<keyword evidence="2 7" id="KW-0813">Transport</keyword>
<sequence>MQQGLMRLSHWLGALCKVIGGVSLLALLMVTIVDVGLRFLSDLTSGAVSLSVAGSVELVSYLLLFSLLAAMAASVEKSQVVVEVLTHRLNDSLKTRIHGFYLVGFAVMGLILCTGLIDSGRGALEHGEVTQDLRISMGPIYFFAAFLSALLSLRSLLHVVLSGVFGQEEETAHGE</sequence>
<feature type="transmembrane region" description="Helical" evidence="7">
    <location>
        <begin position="58"/>
        <end position="76"/>
    </location>
</feature>
<dbReference type="AlphaFoldDB" id="A0A4R7NMR1"/>
<comment type="subunit">
    <text evidence="7">The complex comprises the extracytoplasmic solute receptor protein and the two transmembrane proteins.</text>
</comment>
<keyword evidence="10" id="KW-1185">Reference proteome</keyword>
<evidence type="ECO:0000256" key="2">
    <source>
        <dbReference type="ARBA" id="ARBA00022448"/>
    </source>
</evidence>
<name>A0A4R7NMR1_9GAMM</name>
<evidence type="ECO:0000256" key="4">
    <source>
        <dbReference type="ARBA" id="ARBA00022692"/>
    </source>
</evidence>
<dbReference type="OrthoDB" id="7363305at2"/>
<keyword evidence="7" id="KW-0997">Cell inner membrane</keyword>
<evidence type="ECO:0000256" key="6">
    <source>
        <dbReference type="ARBA" id="ARBA00023136"/>
    </source>
</evidence>
<protein>
    <recommendedName>
        <fullName evidence="7">TRAP transporter small permease protein</fullName>
    </recommendedName>
</protein>
<evidence type="ECO:0000313" key="9">
    <source>
        <dbReference type="EMBL" id="TDU21928.1"/>
    </source>
</evidence>
<comment type="similarity">
    <text evidence="7">Belongs to the TRAP transporter small permease family.</text>
</comment>
<dbReference type="GO" id="GO:0022857">
    <property type="term" value="F:transmembrane transporter activity"/>
    <property type="evidence" value="ECO:0007669"/>
    <property type="project" value="UniProtKB-UniRule"/>
</dbReference>
<keyword evidence="6 7" id="KW-0472">Membrane</keyword>
<keyword evidence="5 7" id="KW-1133">Transmembrane helix</keyword>
<evidence type="ECO:0000313" key="10">
    <source>
        <dbReference type="Proteomes" id="UP000295380"/>
    </source>
</evidence>
<comment type="subcellular location">
    <subcellularLocation>
        <location evidence="7">Cell inner membrane</location>
        <topology evidence="7">Multi-pass membrane protein</topology>
    </subcellularLocation>
    <subcellularLocation>
        <location evidence="1">Cell membrane</location>
        <topology evidence="1">Multi-pass membrane protein</topology>
    </subcellularLocation>
</comment>
<feature type="domain" description="Tripartite ATP-independent periplasmic transporters DctQ component" evidence="8">
    <location>
        <begin position="29"/>
        <end position="160"/>
    </location>
</feature>
<gene>
    <name evidence="9" type="ORF">C8E00_104108</name>
</gene>
<evidence type="ECO:0000256" key="7">
    <source>
        <dbReference type="RuleBase" id="RU369079"/>
    </source>
</evidence>
<keyword evidence="3" id="KW-1003">Cell membrane</keyword>
<accession>A0A4R7NMR1</accession>
<organism evidence="9 10">
    <name type="scientific">Chromohalobacter marismortui</name>
    <dbReference type="NCBI Taxonomy" id="42055"/>
    <lineage>
        <taxon>Bacteria</taxon>
        <taxon>Pseudomonadati</taxon>
        <taxon>Pseudomonadota</taxon>
        <taxon>Gammaproteobacteria</taxon>
        <taxon>Oceanospirillales</taxon>
        <taxon>Halomonadaceae</taxon>
        <taxon>Chromohalobacter</taxon>
    </lineage>
</organism>
<feature type="transmembrane region" description="Helical" evidence="7">
    <location>
        <begin position="97"/>
        <end position="117"/>
    </location>
</feature>
<evidence type="ECO:0000256" key="5">
    <source>
        <dbReference type="ARBA" id="ARBA00022989"/>
    </source>
</evidence>
<proteinExistence type="inferred from homology"/>
<dbReference type="Proteomes" id="UP000295380">
    <property type="component" value="Unassembled WGS sequence"/>
</dbReference>
<evidence type="ECO:0000259" key="8">
    <source>
        <dbReference type="Pfam" id="PF04290"/>
    </source>
</evidence>
<comment type="caution">
    <text evidence="9">The sequence shown here is derived from an EMBL/GenBank/DDBJ whole genome shotgun (WGS) entry which is preliminary data.</text>
</comment>
<reference evidence="9 10" key="1">
    <citation type="submission" date="2019-03" db="EMBL/GenBank/DDBJ databases">
        <title>Genomic Encyclopedia of Type Strains, Phase IV (KMG-IV): sequencing the most valuable type-strain genomes for metagenomic binning, comparative biology and taxonomic classification.</title>
        <authorList>
            <person name="Goeker M."/>
        </authorList>
    </citation>
    <scope>NUCLEOTIDE SEQUENCE [LARGE SCALE GENOMIC DNA]</scope>
    <source>
        <strain evidence="9 10">DSM 6770</strain>
    </source>
</reference>
<keyword evidence="4 7" id="KW-0812">Transmembrane</keyword>
<comment type="function">
    <text evidence="7">Part of the tripartite ATP-independent periplasmic (TRAP) transport system.</text>
</comment>
<dbReference type="GO" id="GO:0005886">
    <property type="term" value="C:plasma membrane"/>
    <property type="evidence" value="ECO:0007669"/>
    <property type="project" value="UniProtKB-SubCell"/>
</dbReference>
<dbReference type="RefSeq" id="WP_133697338.1">
    <property type="nucleotide sequence ID" value="NZ_SOBR01000004.1"/>
</dbReference>
<evidence type="ECO:0000256" key="3">
    <source>
        <dbReference type="ARBA" id="ARBA00022475"/>
    </source>
</evidence>
<dbReference type="EMBL" id="SOBR01000004">
    <property type="protein sequence ID" value="TDU21928.1"/>
    <property type="molecule type" value="Genomic_DNA"/>
</dbReference>
<feature type="transmembrane region" description="Helical" evidence="7">
    <location>
        <begin position="12"/>
        <end position="33"/>
    </location>
</feature>